<dbReference type="Pfam" id="PF00580">
    <property type="entry name" value="UvrD-helicase"/>
    <property type="match status" value="1"/>
</dbReference>
<evidence type="ECO:0000256" key="9">
    <source>
        <dbReference type="ARBA" id="ARBA00034808"/>
    </source>
</evidence>
<dbReference type="GO" id="GO:0016787">
    <property type="term" value="F:hydrolase activity"/>
    <property type="evidence" value="ECO:0007669"/>
    <property type="project" value="UniProtKB-UniRule"/>
</dbReference>
<dbReference type="GO" id="GO:0043138">
    <property type="term" value="F:3'-5' DNA helicase activity"/>
    <property type="evidence" value="ECO:0007669"/>
    <property type="project" value="UniProtKB-EC"/>
</dbReference>
<dbReference type="EMBL" id="CP158299">
    <property type="protein sequence ID" value="XBV87035.1"/>
    <property type="molecule type" value="Genomic_DNA"/>
</dbReference>
<dbReference type="InterPro" id="IPR014016">
    <property type="entry name" value="UvrD-like_ATP-bd"/>
</dbReference>
<keyword evidence="7" id="KW-0413">Isomerase</keyword>
<comment type="similarity">
    <text evidence="1">Belongs to the helicase family. UvrD subfamily.</text>
</comment>
<dbReference type="Pfam" id="PF13361">
    <property type="entry name" value="UvrD_C"/>
    <property type="match status" value="1"/>
</dbReference>
<dbReference type="InterPro" id="IPR000212">
    <property type="entry name" value="DNA_helicase_UvrD/REP"/>
</dbReference>
<evidence type="ECO:0000256" key="5">
    <source>
        <dbReference type="ARBA" id="ARBA00022840"/>
    </source>
</evidence>
<evidence type="ECO:0000256" key="1">
    <source>
        <dbReference type="ARBA" id="ARBA00009922"/>
    </source>
</evidence>
<protein>
    <recommendedName>
        <fullName evidence="9">DNA 3'-5' helicase</fullName>
        <ecNumber evidence="9">5.6.2.4</ecNumber>
    </recommendedName>
</protein>
<dbReference type="InterPro" id="IPR013986">
    <property type="entry name" value="DExx_box_DNA_helicase_dom_sf"/>
</dbReference>
<dbReference type="EC" id="5.6.2.4" evidence="9"/>
<proteinExistence type="inferred from homology"/>
<keyword evidence="4 11" id="KW-0347">Helicase</keyword>
<evidence type="ECO:0000256" key="4">
    <source>
        <dbReference type="ARBA" id="ARBA00022806"/>
    </source>
</evidence>
<evidence type="ECO:0000259" key="12">
    <source>
        <dbReference type="PROSITE" id="PS51198"/>
    </source>
</evidence>
<dbReference type="AlphaFoldDB" id="A0AAU7UEV3"/>
<keyword evidence="2 11" id="KW-0547">Nucleotide-binding</keyword>
<evidence type="ECO:0000256" key="3">
    <source>
        <dbReference type="ARBA" id="ARBA00022801"/>
    </source>
</evidence>
<reference evidence="13" key="1">
    <citation type="submission" date="2024-06" db="EMBL/GenBank/DDBJ databases">
        <title>Draft Genome Sequence of Deinococcus sonorensis Type Strain KR-87, a Biofilm Producing Representative of the Genus Deinococcus.</title>
        <authorList>
            <person name="Boren L.S."/>
            <person name="Grosso R.A."/>
            <person name="Hugenberg-Cox A.N."/>
            <person name="Hill J.T.E."/>
            <person name="Albert C.M."/>
            <person name="Tuohy J.M."/>
        </authorList>
    </citation>
    <scope>NUCLEOTIDE SEQUENCE</scope>
    <source>
        <strain evidence="13">KR-87</strain>
    </source>
</reference>
<evidence type="ECO:0000256" key="2">
    <source>
        <dbReference type="ARBA" id="ARBA00022741"/>
    </source>
</evidence>
<evidence type="ECO:0000256" key="11">
    <source>
        <dbReference type="PROSITE-ProRule" id="PRU00560"/>
    </source>
</evidence>
<sequence length="754" mass="83233">MTSPALPGTLSLTDFYAFMPRLPDGSLSLSSDQQQALEHDFALPLWVIAGPGTGKTHTLVWLVLKRLLVDGVPPQRLMLTTFTRKAATELRTRLIQARQAMVDAGLKAAEGIDLSQLMLGTLHELASEVLQRERYHETLRVRLLGDELTQQFFVRRSRNPLMDCDDLTFWQRFKFIKGADVFPPNKAKRAEYACKLFNRMTENSVDLSLLRSSGEPHLVVLADAYDAYLTNLHKGHRSDQGLLQRHFLDYLKSPAGQGWVDQGLTLLVDEYQDTNPIQEEIYFHLAGTRGDLTVVGDDDQSLYRFRGATVEALTSFDLACRHFLGRQPVPLYLTENRRSHPQIVDWVNAYIGGHPEMVDPVVRVRAPGKPLLVAKSGMTGTYPAVAAIAEGANPQAAQKVAALVAGLIQDGLVSDPSQIALLTFSTRETTHGVGPYVDAIRAQGLSVYNPRSRRAHVDARLLALVGAFSLILDPDYAEANLVAGLPRGVPKYIQDARAAFVQLIDGGLYPELESYVIDSRSAIAAATIDPANPFLKRKGGQQVILSMLLFKLLSQEPFASDLRDAEGGERIKALNLIMAEYEALFSDGRIKLASDPGGGSRVDGWTVYNFYSVFVEGIHDGLNDPEDSEMTLQPGAVNVMTIHQSKGLEFEVVIVLRPDKQPFVSDTHELEDQFHTFSAHPTKPTHRRSQEERAAEDAIRLFFVAYSRAKRLLVVAGQLHPKCAPSWDRVMGAAFGSGKISKRADLAGLGAHLL</sequence>
<feature type="binding site" evidence="11">
    <location>
        <begin position="49"/>
        <end position="56"/>
    </location>
    <ligand>
        <name>ATP</name>
        <dbReference type="ChEBI" id="CHEBI:30616"/>
    </ligand>
</feature>
<organism evidence="13">
    <name type="scientific">Deinococcus sonorensis KR-87</name>
    <dbReference type="NCBI Taxonomy" id="694439"/>
    <lineage>
        <taxon>Bacteria</taxon>
        <taxon>Thermotogati</taxon>
        <taxon>Deinococcota</taxon>
        <taxon>Deinococci</taxon>
        <taxon>Deinococcales</taxon>
        <taxon>Deinococcaceae</taxon>
        <taxon>Deinococcus</taxon>
    </lineage>
</organism>
<evidence type="ECO:0000256" key="6">
    <source>
        <dbReference type="ARBA" id="ARBA00023125"/>
    </source>
</evidence>
<dbReference type="GO" id="GO:0033202">
    <property type="term" value="C:DNA helicase complex"/>
    <property type="evidence" value="ECO:0007669"/>
    <property type="project" value="TreeGrafter"/>
</dbReference>
<dbReference type="PANTHER" id="PTHR11070">
    <property type="entry name" value="UVRD / RECB / PCRA DNA HELICASE FAMILY MEMBER"/>
    <property type="match status" value="1"/>
</dbReference>
<comment type="catalytic activity">
    <reaction evidence="8">
        <text>Couples ATP hydrolysis with the unwinding of duplex DNA by translocating in the 3'-5' direction.</text>
        <dbReference type="EC" id="5.6.2.4"/>
    </reaction>
</comment>
<dbReference type="InterPro" id="IPR014017">
    <property type="entry name" value="DNA_helicase_UvrD-like_C"/>
</dbReference>
<keyword evidence="3 11" id="KW-0378">Hydrolase</keyword>
<feature type="domain" description="UvrD-like helicase ATP-binding" evidence="12">
    <location>
        <begin position="28"/>
        <end position="340"/>
    </location>
</feature>
<evidence type="ECO:0000256" key="8">
    <source>
        <dbReference type="ARBA" id="ARBA00034617"/>
    </source>
</evidence>
<evidence type="ECO:0000256" key="10">
    <source>
        <dbReference type="ARBA" id="ARBA00048988"/>
    </source>
</evidence>
<dbReference type="InterPro" id="IPR027417">
    <property type="entry name" value="P-loop_NTPase"/>
</dbReference>
<dbReference type="RefSeq" id="WP_350245142.1">
    <property type="nucleotide sequence ID" value="NZ_CP158299.1"/>
</dbReference>
<keyword evidence="5 11" id="KW-0067">ATP-binding</keyword>
<dbReference type="SUPFAM" id="SSF52540">
    <property type="entry name" value="P-loop containing nucleoside triphosphate hydrolases"/>
    <property type="match status" value="1"/>
</dbReference>
<evidence type="ECO:0000256" key="7">
    <source>
        <dbReference type="ARBA" id="ARBA00023235"/>
    </source>
</evidence>
<dbReference type="GO" id="GO:0003677">
    <property type="term" value="F:DNA binding"/>
    <property type="evidence" value="ECO:0007669"/>
    <property type="project" value="UniProtKB-KW"/>
</dbReference>
<dbReference type="GO" id="GO:0005524">
    <property type="term" value="F:ATP binding"/>
    <property type="evidence" value="ECO:0007669"/>
    <property type="project" value="UniProtKB-UniRule"/>
</dbReference>
<keyword evidence="6" id="KW-0238">DNA-binding</keyword>
<dbReference type="CDD" id="cd17932">
    <property type="entry name" value="DEXQc_UvrD"/>
    <property type="match status" value="1"/>
</dbReference>
<dbReference type="Gene3D" id="1.10.10.160">
    <property type="match status" value="1"/>
</dbReference>
<dbReference type="Gene3D" id="3.40.50.300">
    <property type="entry name" value="P-loop containing nucleotide triphosphate hydrolases"/>
    <property type="match status" value="2"/>
</dbReference>
<name>A0AAU7UEV3_9DEIO</name>
<dbReference type="PANTHER" id="PTHR11070:SF2">
    <property type="entry name" value="ATP-DEPENDENT DNA HELICASE SRS2"/>
    <property type="match status" value="1"/>
</dbReference>
<dbReference type="GO" id="GO:0000725">
    <property type="term" value="P:recombinational repair"/>
    <property type="evidence" value="ECO:0007669"/>
    <property type="project" value="TreeGrafter"/>
</dbReference>
<gene>
    <name evidence="13" type="ORF">ABOD76_12220</name>
</gene>
<dbReference type="GO" id="GO:0005829">
    <property type="term" value="C:cytosol"/>
    <property type="evidence" value="ECO:0007669"/>
    <property type="project" value="TreeGrafter"/>
</dbReference>
<accession>A0AAU7UEV3</accession>
<comment type="catalytic activity">
    <reaction evidence="10">
        <text>ATP + H2O = ADP + phosphate + H(+)</text>
        <dbReference type="Rhea" id="RHEA:13065"/>
        <dbReference type="ChEBI" id="CHEBI:15377"/>
        <dbReference type="ChEBI" id="CHEBI:15378"/>
        <dbReference type="ChEBI" id="CHEBI:30616"/>
        <dbReference type="ChEBI" id="CHEBI:43474"/>
        <dbReference type="ChEBI" id="CHEBI:456216"/>
        <dbReference type="EC" id="5.6.2.4"/>
    </reaction>
</comment>
<dbReference type="PROSITE" id="PS51198">
    <property type="entry name" value="UVRD_HELICASE_ATP_BIND"/>
    <property type="match status" value="1"/>
</dbReference>
<evidence type="ECO:0000313" key="13">
    <source>
        <dbReference type="EMBL" id="XBV87035.1"/>
    </source>
</evidence>
<dbReference type="KEGG" id="dsc:ABOD76_12220"/>